<dbReference type="AlphaFoldDB" id="A0A1S9RN13"/>
<dbReference type="EMBL" id="LJBN01000132">
    <property type="protein sequence ID" value="OOQ86904.1"/>
    <property type="molecule type" value="Genomic_DNA"/>
</dbReference>
<evidence type="ECO:0000313" key="11">
    <source>
        <dbReference type="Proteomes" id="UP000190744"/>
    </source>
</evidence>
<organism evidence="10 11">
    <name type="scientific">Penicillium brasilianum</name>
    <dbReference type="NCBI Taxonomy" id="104259"/>
    <lineage>
        <taxon>Eukaryota</taxon>
        <taxon>Fungi</taxon>
        <taxon>Dikarya</taxon>
        <taxon>Ascomycota</taxon>
        <taxon>Pezizomycotina</taxon>
        <taxon>Eurotiomycetes</taxon>
        <taxon>Eurotiomycetidae</taxon>
        <taxon>Eurotiales</taxon>
        <taxon>Aspergillaceae</taxon>
        <taxon>Penicillium</taxon>
    </lineage>
</organism>
<evidence type="ECO:0000256" key="1">
    <source>
        <dbReference type="ARBA" id="ARBA00004434"/>
    </source>
</evidence>
<dbReference type="GO" id="GO:0005743">
    <property type="term" value="C:mitochondrial inner membrane"/>
    <property type="evidence" value="ECO:0007669"/>
    <property type="project" value="UniProtKB-SubCell"/>
</dbReference>
<dbReference type="InterPro" id="IPR033122">
    <property type="entry name" value="LETM1-like_RBD"/>
</dbReference>
<evidence type="ECO:0000256" key="8">
    <source>
        <dbReference type="SAM" id="MobiDB-lite"/>
    </source>
</evidence>
<dbReference type="PANTHER" id="PTHR14009:SF6">
    <property type="entry name" value="LETM1 RBD DOMAIN-CONTAINING PROTEIN"/>
    <property type="match status" value="1"/>
</dbReference>
<keyword evidence="4" id="KW-1133">Transmembrane helix</keyword>
<gene>
    <name evidence="10" type="ORF">PEBR_19630</name>
</gene>
<keyword evidence="2" id="KW-0812">Transmembrane</keyword>
<name>A0A1S9RN13_PENBI</name>
<dbReference type="Proteomes" id="UP000190744">
    <property type="component" value="Unassembled WGS sequence"/>
</dbReference>
<evidence type="ECO:0000313" key="10">
    <source>
        <dbReference type="EMBL" id="OOQ86904.1"/>
    </source>
</evidence>
<evidence type="ECO:0000259" key="9">
    <source>
        <dbReference type="PROSITE" id="PS51758"/>
    </source>
</evidence>
<dbReference type="InterPro" id="IPR044202">
    <property type="entry name" value="LETM1/MDM38-like"/>
</dbReference>
<dbReference type="PROSITE" id="PS51758">
    <property type="entry name" value="LETM1_RBD"/>
    <property type="match status" value="1"/>
</dbReference>
<comment type="subcellular location">
    <subcellularLocation>
        <location evidence="1">Mitochondrion inner membrane</location>
        <topology evidence="1">Single-pass membrane protein</topology>
    </subcellularLocation>
</comment>
<dbReference type="PANTHER" id="PTHR14009">
    <property type="entry name" value="LEUCINE ZIPPER-EF-HAND CONTAINING TRANSMEMBRANE PROTEIN"/>
    <property type="match status" value="1"/>
</dbReference>
<evidence type="ECO:0000256" key="3">
    <source>
        <dbReference type="ARBA" id="ARBA00022792"/>
    </source>
</evidence>
<evidence type="ECO:0000256" key="6">
    <source>
        <dbReference type="ARBA" id="ARBA00023136"/>
    </source>
</evidence>
<feature type="domain" description="Letm1 RBD" evidence="9">
    <location>
        <begin position="246"/>
        <end position="422"/>
    </location>
</feature>
<sequence length="422" mass="46356">MYVPGGLRNQVPRTRSPPTPRHRRNTRPSPASIHLTTSFQAMVPLARGQIPLWIPLKPSHHSYTLLRPAALARHHTTPFSTSAASHAATQRPRTRVQAAKSITPVTQTPTLEDLSQNHINAPISTFPADLDIPSPLPTSAPTPEKLKRLVAVGRAYLTFYKTGLKNVYHNYRASLPLRRELGLPAYLPVSPPRSTKFNEALRAEPALSTPELELGRGRFQLVRRSARDVQRMIPFTLILIICGEFTPLIVPIFGNAITPATCRVPGQVAKEREAGSKRKVLAQQALATTTGEAVPTTGSDAERAQLVELATIASARQASAEKVLQACAIFGLVKKHDRFLGGVLAGPVYRPRLLRHLHYLNVDDRMIIDAGVDALSAEEVRIAVEERGAGDVSAMLPGAKAEAVEREWLKKWLKERKVSKEV</sequence>
<evidence type="ECO:0000256" key="5">
    <source>
        <dbReference type="ARBA" id="ARBA00023128"/>
    </source>
</evidence>
<dbReference type="Pfam" id="PF07766">
    <property type="entry name" value="LETM1_RBD"/>
    <property type="match status" value="1"/>
</dbReference>
<dbReference type="GO" id="GO:0030003">
    <property type="term" value="P:intracellular monoatomic cation homeostasis"/>
    <property type="evidence" value="ECO:0007669"/>
    <property type="project" value="TreeGrafter"/>
</dbReference>
<proteinExistence type="predicted"/>
<reference evidence="11" key="1">
    <citation type="submission" date="2015-09" db="EMBL/GenBank/DDBJ databases">
        <authorList>
            <person name="Fill T.P."/>
            <person name="Baretta J.F."/>
            <person name="de Almeida L.G."/>
            <person name="Rocha M."/>
            <person name="de Souza D.H."/>
            <person name="Malavazi I."/>
            <person name="Cerdeira L.T."/>
            <person name="Hong H."/>
            <person name="Samborskyy M."/>
            <person name="de Vasconcelos A.T."/>
            <person name="Leadlay P."/>
            <person name="Rodrigues-Filho E."/>
        </authorList>
    </citation>
    <scope>NUCLEOTIDE SEQUENCE [LARGE SCALE GENOMIC DNA]</scope>
    <source>
        <strain evidence="11">LaBioMMi 136</strain>
    </source>
</reference>
<keyword evidence="5 7" id="KW-0496">Mitochondrion</keyword>
<dbReference type="GO" id="GO:0043022">
    <property type="term" value="F:ribosome binding"/>
    <property type="evidence" value="ECO:0007669"/>
    <property type="project" value="InterPro"/>
</dbReference>
<evidence type="ECO:0000256" key="2">
    <source>
        <dbReference type="ARBA" id="ARBA00022692"/>
    </source>
</evidence>
<feature type="region of interest" description="Disordered" evidence="8">
    <location>
        <begin position="1"/>
        <end position="31"/>
    </location>
</feature>
<evidence type="ECO:0000256" key="7">
    <source>
        <dbReference type="PROSITE-ProRule" id="PRU01094"/>
    </source>
</evidence>
<accession>A0A1S9RN13</accession>
<evidence type="ECO:0000256" key="4">
    <source>
        <dbReference type="ARBA" id="ARBA00022989"/>
    </source>
</evidence>
<keyword evidence="3" id="KW-0999">Mitochondrion inner membrane</keyword>
<protein>
    <recommendedName>
        <fullName evidence="9">Letm1 RBD domain-containing protein</fullName>
    </recommendedName>
</protein>
<comment type="caution">
    <text evidence="10">The sequence shown here is derived from an EMBL/GenBank/DDBJ whole genome shotgun (WGS) entry which is preliminary data.</text>
</comment>
<keyword evidence="6" id="KW-0472">Membrane</keyword>